<comment type="caution">
    <text evidence="1">The sequence shown here is derived from an EMBL/GenBank/DDBJ whole genome shotgun (WGS) entry which is preliminary data.</text>
</comment>
<dbReference type="Proteomes" id="UP000696413">
    <property type="component" value="Unassembled WGS sequence"/>
</dbReference>
<dbReference type="RefSeq" id="WP_100518780.1">
    <property type="nucleotide sequence ID" value="NZ_CP092364.2"/>
</dbReference>
<evidence type="ECO:0000313" key="1">
    <source>
        <dbReference type="EMBL" id="MBU8824075.1"/>
    </source>
</evidence>
<sequence>MSKTDKTAPFWVKLMRGDIASVEVHDHTDGTCDMPDAATPSGWTKHQGCHRAFVYTGTRVCCCPLCHGDGGWDVRPGKRQRLASRRMCRDWQSQL</sequence>
<accession>A0ABS6HRC6</accession>
<organism evidence="1 2">
    <name type="scientific">Mycolicibacterium goodii</name>
    <name type="common">Mycobacterium goodii</name>
    <dbReference type="NCBI Taxonomy" id="134601"/>
    <lineage>
        <taxon>Bacteria</taxon>
        <taxon>Bacillati</taxon>
        <taxon>Actinomycetota</taxon>
        <taxon>Actinomycetes</taxon>
        <taxon>Mycobacteriales</taxon>
        <taxon>Mycobacteriaceae</taxon>
        <taxon>Mycolicibacterium</taxon>
    </lineage>
</organism>
<keyword evidence="2" id="KW-1185">Reference proteome</keyword>
<name>A0ABS6HRC6_MYCGD</name>
<gene>
    <name evidence="1" type="ORF">KL859_14495</name>
</gene>
<evidence type="ECO:0000313" key="2">
    <source>
        <dbReference type="Proteomes" id="UP000696413"/>
    </source>
</evidence>
<dbReference type="EMBL" id="JAHBOM010000010">
    <property type="protein sequence ID" value="MBU8824075.1"/>
    <property type="molecule type" value="Genomic_DNA"/>
</dbReference>
<protein>
    <submittedName>
        <fullName evidence="1">Uncharacterized protein</fullName>
    </submittedName>
</protein>
<reference evidence="1 2" key="1">
    <citation type="submission" date="2021-05" db="EMBL/GenBank/DDBJ databases">
        <title>Draft Genome Sequences of Clinical Respiratory Isolates of Mycobacterium goodii Recovered in Ireland.</title>
        <authorList>
            <person name="Flanagan P.R."/>
            <person name="Mok S."/>
            <person name="Roycroft E."/>
            <person name="Rogers T.R."/>
            <person name="Fitzgibbon M."/>
        </authorList>
    </citation>
    <scope>NUCLEOTIDE SEQUENCE [LARGE SCALE GENOMIC DNA]</scope>
    <source>
        <strain evidence="1 2">14IE55</strain>
    </source>
</reference>
<proteinExistence type="predicted"/>